<dbReference type="Pfam" id="PF04103">
    <property type="entry name" value="CD20"/>
    <property type="match status" value="1"/>
</dbReference>
<proteinExistence type="inferred from homology"/>
<dbReference type="STRING" id="9785.ENSLAFP00000016735"/>
<dbReference type="OMA" id="LFGVMNF"/>
<dbReference type="HOGENOM" id="CLU_091032_5_0_1"/>
<feature type="transmembrane region" description="Helical" evidence="6">
    <location>
        <begin position="158"/>
        <end position="181"/>
    </location>
</feature>
<dbReference type="PANTHER" id="PTHR23320">
    <property type="entry name" value="MEMBRANE-SPANNING 4-DOMAINS SUBFAMILY A MS4A -RELATED"/>
    <property type="match status" value="1"/>
</dbReference>
<gene>
    <name evidence="7" type="primary">MS4A5</name>
</gene>
<dbReference type="AlphaFoldDB" id="G3TND2"/>
<organism evidence="7 8">
    <name type="scientific">Loxodonta africana</name>
    <name type="common">African elephant</name>
    <dbReference type="NCBI Taxonomy" id="9785"/>
    <lineage>
        <taxon>Eukaryota</taxon>
        <taxon>Metazoa</taxon>
        <taxon>Chordata</taxon>
        <taxon>Craniata</taxon>
        <taxon>Vertebrata</taxon>
        <taxon>Euteleostomi</taxon>
        <taxon>Mammalia</taxon>
        <taxon>Eutheria</taxon>
        <taxon>Afrotheria</taxon>
        <taxon>Proboscidea</taxon>
        <taxon>Elephantidae</taxon>
        <taxon>Loxodonta</taxon>
    </lineage>
</organism>
<evidence type="ECO:0000256" key="1">
    <source>
        <dbReference type="ARBA" id="ARBA00004141"/>
    </source>
</evidence>
<reference evidence="7 8" key="1">
    <citation type="submission" date="2009-06" db="EMBL/GenBank/DDBJ databases">
        <title>The Genome Sequence of Loxodonta africana (African elephant).</title>
        <authorList>
            <person name="Di Palma F."/>
            <person name="Heiman D."/>
            <person name="Young S."/>
            <person name="Johnson J."/>
            <person name="Lander E.S."/>
            <person name="Lindblad-Toh K."/>
        </authorList>
    </citation>
    <scope>NUCLEOTIDE SEQUENCE [LARGE SCALE GENOMIC DNA]</scope>
    <source>
        <strain evidence="7 8">Isolate ISIS603380</strain>
    </source>
</reference>
<dbReference type="InterPro" id="IPR030417">
    <property type="entry name" value="MS4A"/>
</dbReference>
<dbReference type="Ensembl" id="ENSLAFT00000021822.2">
    <property type="protein sequence ID" value="ENSLAFP00000016735.2"/>
    <property type="gene ID" value="ENSLAFG00000022678.2"/>
</dbReference>
<feature type="transmembrane region" description="Helical" evidence="6">
    <location>
        <begin position="46"/>
        <end position="70"/>
    </location>
</feature>
<dbReference type="InParanoid" id="G3TND2"/>
<evidence type="ECO:0000313" key="8">
    <source>
        <dbReference type="Proteomes" id="UP000007646"/>
    </source>
</evidence>
<keyword evidence="3 6" id="KW-0812">Transmembrane</keyword>
<evidence type="ECO:0000256" key="5">
    <source>
        <dbReference type="ARBA" id="ARBA00023136"/>
    </source>
</evidence>
<keyword evidence="4 6" id="KW-1133">Transmembrane helix</keyword>
<dbReference type="GeneTree" id="ENSGT00940000162612"/>
<keyword evidence="8" id="KW-1185">Reference proteome</keyword>
<protein>
    <submittedName>
        <fullName evidence="7">Membrane spanning 4-domains A5</fullName>
    </submittedName>
</protein>
<evidence type="ECO:0000256" key="2">
    <source>
        <dbReference type="ARBA" id="ARBA00009565"/>
    </source>
</evidence>
<evidence type="ECO:0000256" key="3">
    <source>
        <dbReference type="ARBA" id="ARBA00022692"/>
    </source>
</evidence>
<dbReference type="FunCoup" id="G3TND2">
    <property type="interactions" value="11"/>
</dbReference>
<name>G3TND2_LOXAF</name>
<dbReference type="GO" id="GO:0007166">
    <property type="term" value="P:cell surface receptor signaling pathway"/>
    <property type="evidence" value="ECO:0007669"/>
    <property type="project" value="TreeGrafter"/>
</dbReference>
<accession>G3TND2</accession>
<comment type="subcellular location">
    <subcellularLocation>
        <location evidence="1">Membrane</location>
        <topology evidence="1">Multi-pass membrane protein</topology>
    </subcellularLocation>
</comment>
<evidence type="ECO:0000256" key="4">
    <source>
        <dbReference type="ARBA" id="ARBA00022989"/>
    </source>
</evidence>
<feature type="transmembrane region" description="Helical" evidence="6">
    <location>
        <begin position="120"/>
        <end position="138"/>
    </location>
</feature>
<comment type="similarity">
    <text evidence="2">Belongs to the MS4A family.</text>
</comment>
<reference evidence="7" key="2">
    <citation type="submission" date="2025-08" db="UniProtKB">
        <authorList>
            <consortium name="Ensembl"/>
        </authorList>
    </citation>
    <scope>IDENTIFICATION</scope>
    <source>
        <strain evidence="7">Isolate ISIS603380</strain>
    </source>
</reference>
<evidence type="ECO:0000313" key="7">
    <source>
        <dbReference type="Ensembl" id="ENSLAFP00000016735.2"/>
    </source>
</evidence>
<dbReference type="eggNOG" id="ENOG502RR0Z">
    <property type="taxonomic scope" value="Eukaryota"/>
</dbReference>
<reference evidence="7" key="3">
    <citation type="submission" date="2025-09" db="UniProtKB">
        <authorList>
            <consortium name="Ensembl"/>
        </authorList>
    </citation>
    <scope>IDENTIFICATION</scope>
    <source>
        <strain evidence="7">Isolate ISIS603380</strain>
    </source>
</reference>
<dbReference type="PANTHER" id="PTHR23320:SF54">
    <property type="entry name" value="MEMBRANE-SPANNING 4-DOMAINS SUBFAMILY A MEMBER 5"/>
    <property type="match status" value="1"/>
</dbReference>
<keyword evidence="5 6" id="KW-0472">Membrane</keyword>
<evidence type="ECO:0000256" key="6">
    <source>
        <dbReference type="SAM" id="Phobius"/>
    </source>
</evidence>
<dbReference type="GO" id="GO:0005886">
    <property type="term" value="C:plasma membrane"/>
    <property type="evidence" value="ECO:0007669"/>
    <property type="project" value="TreeGrafter"/>
</dbReference>
<dbReference type="InterPro" id="IPR007237">
    <property type="entry name" value="CD20-like"/>
</dbReference>
<dbReference type="Proteomes" id="UP000007646">
    <property type="component" value="Unassembled WGS sequence"/>
</dbReference>
<sequence>MDSTNTHNPVLLVFPPEIAIPKLQQTATLFVPRNPLSKILASKLKIFGAIQIVFGMMNFSFGMIMLFTLVEPYPRFPFIFISGYPFWGSILFINSGAFLIAAKRKNTETLMIVSRMMNSLSALGALAGIILLSFGIILDQHYLCGFSNQHSQCHSITTLLVGILIMLMTFTIIEFVIALSFSI</sequence>
<feature type="transmembrane region" description="Helical" evidence="6">
    <location>
        <begin position="76"/>
        <end position="100"/>
    </location>
</feature>